<feature type="domain" description="Alanine racemase N-terminal" evidence="5">
    <location>
        <begin position="24"/>
        <end position="275"/>
    </location>
</feature>
<comment type="function">
    <text evidence="2">Pyridoxal 5'-phosphate (PLP)-binding protein, which may be involved in intracellular homeostatic regulation of pyridoxal 5'-phosphate (PLP), the active form of vitamin B6.</text>
</comment>
<dbReference type="GO" id="GO:0030170">
    <property type="term" value="F:pyridoxal phosphate binding"/>
    <property type="evidence" value="ECO:0007669"/>
    <property type="project" value="UniProtKB-UniRule"/>
</dbReference>
<dbReference type="EMBL" id="KZ302013">
    <property type="protein sequence ID" value="PFH50040.1"/>
    <property type="molecule type" value="Genomic_DNA"/>
</dbReference>
<evidence type="ECO:0000256" key="4">
    <source>
        <dbReference type="RuleBase" id="RU004514"/>
    </source>
</evidence>
<reference evidence="6 7" key="1">
    <citation type="submission" date="2014-02" db="EMBL/GenBank/DDBJ databases">
        <title>Transposable element dynamics among asymbiotic and ectomycorrhizal Amanita fungi.</title>
        <authorList>
            <consortium name="DOE Joint Genome Institute"/>
            <person name="Hess J."/>
            <person name="Skrede I."/>
            <person name="Wolfe B."/>
            <person name="LaButti K."/>
            <person name="Ohm R.A."/>
            <person name="Grigoriev I.V."/>
            <person name="Pringle A."/>
        </authorList>
    </citation>
    <scope>NUCLEOTIDE SEQUENCE [LARGE SCALE GENOMIC DNA]</scope>
    <source>
        <strain evidence="6 7">SKay4041</strain>
    </source>
</reference>
<evidence type="ECO:0000256" key="2">
    <source>
        <dbReference type="HAMAP-Rule" id="MF_03225"/>
    </source>
</evidence>
<comment type="similarity">
    <text evidence="2 4">Belongs to the pyridoxal phosphate-binding protein YggS/PROSC family.</text>
</comment>
<dbReference type="Proteomes" id="UP000242287">
    <property type="component" value="Unassembled WGS sequence"/>
</dbReference>
<evidence type="ECO:0000259" key="5">
    <source>
        <dbReference type="Pfam" id="PF01168"/>
    </source>
</evidence>
<dbReference type="Pfam" id="PF01168">
    <property type="entry name" value="Ala_racemase_N"/>
    <property type="match status" value="1"/>
</dbReference>
<dbReference type="CDD" id="cd06822">
    <property type="entry name" value="PLPDE_III_YBL036c_euk"/>
    <property type="match status" value="1"/>
</dbReference>
<dbReference type="Gene3D" id="3.20.20.10">
    <property type="entry name" value="Alanine racemase"/>
    <property type="match status" value="1"/>
</dbReference>
<dbReference type="OrthoDB" id="10264196at2759"/>
<dbReference type="NCBIfam" id="TIGR00044">
    <property type="entry name" value="YggS family pyridoxal phosphate-dependent enzyme"/>
    <property type="match status" value="1"/>
</dbReference>
<name>A0A2A9NQP9_9AGAR</name>
<protein>
    <recommendedName>
        <fullName evidence="2">Pyridoxal phosphate homeostasis protein</fullName>
        <shortName evidence="2">PLP homeostasis protein</shortName>
    </recommendedName>
</protein>
<evidence type="ECO:0000313" key="6">
    <source>
        <dbReference type="EMBL" id="PFH50040.1"/>
    </source>
</evidence>
<keyword evidence="1 2" id="KW-0663">Pyridoxal phosphate</keyword>
<dbReference type="SUPFAM" id="SSF51419">
    <property type="entry name" value="PLP-binding barrel"/>
    <property type="match status" value="1"/>
</dbReference>
<dbReference type="InterPro" id="IPR029066">
    <property type="entry name" value="PLP-binding_barrel"/>
</dbReference>
<organism evidence="6 7">
    <name type="scientific">Amanita thiersii Skay4041</name>
    <dbReference type="NCBI Taxonomy" id="703135"/>
    <lineage>
        <taxon>Eukaryota</taxon>
        <taxon>Fungi</taxon>
        <taxon>Dikarya</taxon>
        <taxon>Basidiomycota</taxon>
        <taxon>Agaricomycotina</taxon>
        <taxon>Agaricomycetes</taxon>
        <taxon>Agaricomycetidae</taxon>
        <taxon>Agaricales</taxon>
        <taxon>Pluteineae</taxon>
        <taxon>Amanitaceae</taxon>
        <taxon>Amanita</taxon>
    </lineage>
</organism>
<keyword evidence="7" id="KW-1185">Reference proteome</keyword>
<dbReference type="InterPro" id="IPR011078">
    <property type="entry name" value="PyrdxlP_homeostasis"/>
</dbReference>
<dbReference type="FunFam" id="3.20.20.10:FF:000018">
    <property type="entry name" value="Pyridoxal phosphate homeostasis protein"/>
    <property type="match status" value="1"/>
</dbReference>
<evidence type="ECO:0000256" key="1">
    <source>
        <dbReference type="ARBA" id="ARBA00022898"/>
    </source>
</evidence>
<evidence type="ECO:0000313" key="7">
    <source>
        <dbReference type="Proteomes" id="UP000242287"/>
    </source>
</evidence>
<accession>A0A2A9NQP9</accession>
<dbReference type="PROSITE" id="PS01211">
    <property type="entry name" value="UPF0001"/>
    <property type="match status" value="1"/>
</dbReference>
<dbReference type="STRING" id="703135.A0A2A9NQP9"/>
<sequence>MAGNQEIPDSERVKELQQALSDVRDRIQLVHTSASAPNVTQPTLVAVSKYKPASDILACLMAGGQLDFGENYVQELVEKAEKLPREIRWHFIGTLQSNKAKTLASIPNLYAIQTLTSIKAANALNKALPEERERFLRVFIQVNTSGEDTKSGLLPLSKQAVDTDSELIQLAKHIIQDCPRLQFEGLMTIGAIEQSLSSAHGSSQNDDFETLKQTRDVLQVALEKEFGKPSPVKRWGREGDGQLLLSMGMSSDFEAAIKAGSNIVRVGSSIFGQRPPKAT</sequence>
<gene>
    <name evidence="6" type="ORF">AMATHDRAFT_75856</name>
</gene>
<proteinExistence type="inferred from homology"/>
<feature type="modified residue" description="N6-(pyridoxal phosphate)lysine" evidence="2 3">
    <location>
        <position position="49"/>
    </location>
</feature>
<dbReference type="InterPro" id="IPR001608">
    <property type="entry name" value="Ala_racemase_N"/>
</dbReference>
<evidence type="ECO:0000256" key="3">
    <source>
        <dbReference type="PIRSR" id="PIRSR004848-1"/>
    </source>
</evidence>
<dbReference type="PANTHER" id="PTHR10146">
    <property type="entry name" value="PROLINE SYNTHETASE CO-TRANSCRIBED BACTERIAL HOMOLOG PROTEIN"/>
    <property type="match status" value="1"/>
</dbReference>
<dbReference type="PIRSF" id="PIRSF004848">
    <property type="entry name" value="YBL036c_PLPDEIII"/>
    <property type="match status" value="1"/>
</dbReference>
<dbReference type="PANTHER" id="PTHR10146:SF14">
    <property type="entry name" value="PYRIDOXAL PHOSPHATE HOMEOSTASIS PROTEIN"/>
    <property type="match status" value="1"/>
</dbReference>
<dbReference type="AlphaFoldDB" id="A0A2A9NQP9"/>
<comment type="cofactor">
    <cofactor evidence="3">
        <name>pyridoxal 5'-phosphate</name>
        <dbReference type="ChEBI" id="CHEBI:597326"/>
    </cofactor>
</comment>
<dbReference type="HAMAP" id="MF_02087">
    <property type="entry name" value="PLP_homeostasis"/>
    <property type="match status" value="1"/>
</dbReference>